<gene>
    <name evidence="8" type="ORF">AT9943_LOCUS1433</name>
</gene>
<name>A0A7G2DV63_ARATH</name>
<sequence>MKKRGEKVFLTVGWENFVKDNNLEDGKYLQFIYDRDRTFYVIIYGHNMCSEYRDFPQVAVEVIGIMKSNKFSCKTRAETLEWITAIIDFLKPFSFLINAHVVNFFKDKQWEAVNEEWMSCLKDEKPENILLIPSGGVQEFVHTLRSLSFPREQADLQAILADVDMVPLSTVLSQGMNLKKKHEVTYYGIMQVEVLSSVVSSVVKSVGAPTVVDVGAGQGYLAQVLSFQYKHSVVAIDSSSHHGKVTDARAARIKKHFAAQMRKSGSGNKCPDVPMTITCRVLSTEMLKALTDVHLEKDETDSSGSASNEEGQSRSQSSSDANRSCSLVLAGLHACGDLSVTMLRTFMECEEVKALVSIGCCYNLLSEKSSEDSCSKCGYPMSAGLRSLGFSLGKNARDLACQSAERWSSLGEDAGLQNFELHSFRAAFQMVLSKHYPEVLATSPSIGRQGKAFRRQQQRKSLETPAAVDTTRKDTVDKKPMRQTSLNSDMCSSFEKFCLSAFSRLNLEHPRDLDLNATWNEADAFTELIGPYWSIRAALGPVLETLILLDRLMFLQEQGDSIKVVMLPIFDPTISPRNVAIIARRL</sequence>
<dbReference type="PANTHER" id="PTHR12496:SF0">
    <property type="entry name" value="METHYLTRANSFERASE DOMAIN-CONTAINING PROTEIN"/>
    <property type="match status" value="1"/>
</dbReference>
<keyword evidence="3" id="KW-0238">DNA-binding</keyword>
<evidence type="ECO:0000256" key="1">
    <source>
        <dbReference type="ARBA" id="ARBA00004123"/>
    </source>
</evidence>
<feature type="region of interest" description="Disordered" evidence="6">
    <location>
        <begin position="296"/>
        <end position="320"/>
    </location>
</feature>
<dbReference type="PANTHER" id="PTHR12496">
    <property type="entry name" value="CGI-41 METHYLTRANSFERASE"/>
    <property type="match status" value="1"/>
</dbReference>
<comment type="subcellular location">
    <subcellularLocation>
        <location evidence="1">Nucleus</location>
    </subcellularLocation>
</comment>
<keyword evidence="2" id="KW-0805">Transcription regulation</keyword>
<dbReference type="GO" id="GO:0005634">
    <property type="term" value="C:nucleus"/>
    <property type="evidence" value="ECO:0007669"/>
    <property type="project" value="UniProtKB-SubCell"/>
</dbReference>
<dbReference type="Gene3D" id="2.40.330.10">
    <property type="entry name" value="DNA-binding pseudobarrel domain"/>
    <property type="match status" value="1"/>
</dbReference>
<keyword evidence="5" id="KW-0539">Nucleus</keyword>
<dbReference type="SUPFAM" id="SSF53335">
    <property type="entry name" value="S-adenosyl-L-methionine-dependent methyltransferases"/>
    <property type="match status" value="1"/>
</dbReference>
<feature type="domain" description="TF-B3" evidence="7">
    <location>
        <begin position="1"/>
        <end position="47"/>
    </location>
</feature>
<dbReference type="SUPFAM" id="SSF101936">
    <property type="entry name" value="DNA-binding pseudobarrel domain"/>
    <property type="match status" value="1"/>
</dbReference>
<proteinExistence type="predicted"/>
<evidence type="ECO:0000256" key="4">
    <source>
        <dbReference type="ARBA" id="ARBA00023163"/>
    </source>
</evidence>
<feature type="compositionally biased region" description="Low complexity" evidence="6">
    <location>
        <begin position="307"/>
        <end position="320"/>
    </location>
</feature>
<dbReference type="InterPro" id="IPR025714">
    <property type="entry name" value="Methyltranfer_dom"/>
</dbReference>
<keyword evidence="4" id="KW-0804">Transcription</keyword>
<dbReference type="GO" id="GO:0003677">
    <property type="term" value="F:DNA binding"/>
    <property type="evidence" value="ECO:0007669"/>
    <property type="project" value="UniProtKB-KW"/>
</dbReference>
<dbReference type="InterPro" id="IPR052220">
    <property type="entry name" value="METTL25"/>
</dbReference>
<accession>A0A7G2DV63</accession>
<dbReference type="EMBL" id="LR881466">
    <property type="protein sequence ID" value="CAD5312908.1"/>
    <property type="molecule type" value="Genomic_DNA"/>
</dbReference>
<organism evidence="8 9">
    <name type="scientific">Arabidopsis thaliana</name>
    <name type="common">Mouse-ear cress</name>
    <dbReference type="NCBI Taxonomy" id="3702"/>
    <lineage>
        <taxon>Eukaryota</taxon>
        <taxon>Viridiplantae</taxon>
        <taxon>Streptophyta</taxon>
        <taxon>Embryophyta</taxon>
        <taxon>Tracheophyta</taxon>
        <taxon>Spermatophyta</taxon>
        <taxon>Magnoliopsida</taxon>
        <taxon>eudicotyledons</taxon>
        <taxon>Gunneridae</taxon>
        <taxon>Pentapetalae</taxon>
        <taxon>rosids</taxon>
        <taxon>malvids</taxon>
        <taxon>Brassicales</taxon>
        <taxon>Brassicaceae</taxon>
        <taxon>Camelineae</taxon>
        <taxon>Arabidopsis</taxon>
    </lineage>
</organism>
<dbReference type="PROSITE" id="PS50863">
    <property type="entry name" value="B3"/>
    <property type="match status" value="1"/>
</dbReference>
<feature type="compositionally biased region" description="Basic and acidic residues" evidence="6">
    <location>
        <begin position="470"/>
        <end position="480"/>
    </location>
</feature>
<dbReference type="AlphaFoldDB" id="A0A7G2DV63"/>
<dbReference type="Pfam" id="PF13679">
    <property type="entry name" value="Methyltransf_32"/>
    <property type="match status" value="1"/>
</dbReference>
<reference evidence="8 9" key="1">
    <citation type="submission" date="2020-09" db="EMBL/GenBank/DDBJ databases">
        <authorList>
            <person name="Ashkenazy H."/>
        </authorList>
    </citation>
    <scope>NUCLEOTIDE SEQUENCE [LARGE SCALE GENOMIC DNA]</scope>
    <source>
        <strain evidence="9">cv. Cdm-0</strain>
    </source>
</reference>
<evidence type="ECO:0000313" key="9">
    <source>
        <dbReference type="Proteomes" id="UP000516314"/>
    </source>
</evidence>
<evidence type="ECO:0000256" key="5">
    <source>
        <dbReference type="ARBA" id="ARBA00023242"/>
    </source>
</evidence>
<feature type="region of interest" description="Disordered" evidence="6">
    <location>
        <begin position="447"/>
        <end position="483"/>
    </location>
</feature>
<dbReference type="Proteomes" id="UP000516314">
    <property type="component" value="Chromosome 1"/>
</dbReference>
<evidence type="ECO:0000259" key="7">
    <source>
        <dbReference type="PROSITE" id="PS50863"/>
    </source>
</evidence>
<protein>
    <submittedName>
        <fullName evidence="8">(thale cress) hypothetical protein</fullName>
    </submittedName>
</protein>
<evidence type="ECO:0000256" key="2">
    <source>
        <dbReference type="ARBA" id="ARBA00023015"/>
    </source>
</evidence>
<dbReference type="InterPro" id="IPR029063">
    <property type="entry name" value="SAM-dependent_MTases_sf"/>
</dbReference>
<dbReference type="Pfam" id="PF02362">
    <property type="entry name" value="B3"/>
    <property type="match status" value="1"/>
</dbReference>
<evidence type="ECO:0000256" key="6">
    <source>
        <dbReference type="SAM" id="MobiDB-lite"/>
    </source>
</evidence>
<evidence type="ECO:0000313" key="8">
    <source>
        <dbReference type="EMBL" id="CAD5312908.1"/>
    </source>
</evidence>
<dbReference type="InterPro" id="IPR003340">
    <property type="entry name" value="B3_DNA-bd"/>
</dbReference>
<evidence type="ECO:0000256" key="3">
    <source>
        <dbReference type="ARBA" id="ARBA00023125"/>
    </source>
</evidence>
<dbReference type="InterPro" id="IPR015300">
    <property type="entry name" value="DNA-bd_pseudobarrel_sf"/>
</dbReference>